<protein>
    <submittedName>
        <fullName evidence="2">UDP-GlcNAc:undecaprenyl-phosphate GlcNAc-1-phosphate transferase</fullName>
    </submittedName>
</protein>
<reference evidence="2 3" key="1">
    <citation type="submission" date="2016-10" db="EMBL/GenBank/DDBJ databases">
        <authorList>
            <person name="de Groot N.N."/>
        </authorList>
    </citation>
    <scope>NUCLEOTIDE SEQUENCE [LARGE SCALE GENOMIC DNA]</scope>
    <source>
        <strain evidence="2 3">DSM 12130</strain>
    </source>
</reference>
<feature type="non-terminal residue" evidence="2">
    <location>
        <position position="1"/>
    </location>
</feature>
<keyword evidence="1" id="KW-0472">Membrane</keyword>
<organism evidence="2 3">
    <name type="scientific">Desulforhopalus singaporensis</name>
    <dbReference type="NCBI Taxonomy" id="91360"/>
    <lineage>
        <taxon>Bacteria</taxon>
        <taxon>Pseudomonadati</taxon>
        <taxon>Thermodesulfobacteriota</taxon>
        <taxon>Desulfobulbia</taxon>
        <taxon>Desulfobulbales</taxon>
        <taxon>Desulfocapsaceae</taxon>
        <taxon>Desulforhopalus</taxon>
    </lineage>
</organism>
<evidence type="ECO:0000313" key="3">
    <source>
        <dbReference type="Proteomes" id="UP000199073"/>
    </source>
</evidence>
<keyword evidence="1" id="KW-1133">Transmembrane helix</keyword>
<gene>
    <name evidence="2" type="ORF">SAMN05660330_04232</name>
</gene>
<dbReference type="AlphaFoldDB" id="A0A1H0VTD3"/>
<dbReference type="EMBL" id="FNJI01000064">
    <property type="protein sequence ID" value="SDP81777.1"/>
    <property type="molecule type" value="Genomic_DNA"/>
</dbReference>
<feature type="transmembrane region" description="Helical" evidence="1">
    <location>
        <begin position="63"/>
        <end position="84"/>
    </location>
</feature>
<feature type="transmembrane region" description="Helical" evidence="1">
    <location>
        <begin position="90"/>
        <end position="111"/>
    </location>
</feature>
<dbReference type="Proteomes" id="UP000199073">
    <property type="component" value="Unassembled WGS sequence"/>
</dbReference>
<evidence type="ECO:0000256" key="1">
    <source>
        <dbReference type="SAM" id="Phobius"/>
    </source>
</evidence>
<evidence type="ECO:0000313" key="2">
    <source>
        <dbReference type="EMBL" id="SDP81777.1"/>
    </source>
</evidence>
<keyword evidence="3" id="KW-1185">Reference proteome</keyword>
<sequence>IYLTQSASSSMPPVCALLILAVPITDTVVIMTKRGLQGKSPFKADKRHLHHILISYGMSKKNAVKTIVSLCVLFSAISLSGIIYKVPENVLFAIFAAYFIIYTAASFKILFFARVTRHYLNNGYIGAVKKYSAIFTGILVITTMLFLACQ</sequence>
<proteinExistence type="predicted"/>
<dbReference type="STRING" id="91360.SAMN05660330_04232"/>
<name>A0A1H0VTD3_9BACT</name>
<keyword evidence="1" id="KW-0812">Transmembrane</keyword>
<feature type="transmembrane region" description="Helical" evidence="1">
    <location>
        <begin position="131"/>
        <end position="148"/>
    </location>
</feature>
<keyword evidence="2" id="KW-0808">Transferase</keyword>
<accession>A0A1H0VTD3</accession>
<dbReference type="GO" id="GO:0016740">
    <property type="term" value="F:transferase activity"/>
    <property type="evidence" value="ECO:0007669"/>
    <property type="project" value="UniProtKB-KW"/>
</dbReference>